<sequence length="306" mass="32183">MPQQTRPLPTSRYRLPAVRAKRRTRGLRLPGSGWWAARWSARPSGRAGQMSDSSVAVLGSRVSDLRPRTSDLRPQTSDLRPQTSDLRPQTSDLRPQTSDLRPAQLALTGERSSGQATSRYREASAHAFGASRERQAVCVGRPVAGDLQGRRSAVGSAANASGAGPRERCGSEMPGRPIVVTARSISGISPDGEIAIASRGARRAGVLAGRAPSPGGRARRTGRAGEPRAGHSAPCGRRGGPGASCGRHGAEREDDGGPRAQTPNDRPKRRLAETGETNVRNRVSGSLASGDAYQLSKGGARSRVGL</sequence>
<feature type="compositionally biased region" description="Low complexity" evidence="1">
    <location>
        <begin position="200"/>
        <end position="216"/>
    </location>
</feature>
<dbReference type="Proteomes" id="UP000320390">
    <property type="component" value="Chromosome"/>
</dbReference>
<feature type="region of interest" description="Disordered" evidence="1">
    <location>
        <begin position="150"/>
        <end position="174"/>
    </location>
</feature>
<feature type="compositionally biased region" description="Polar residues" evidence="1">
    <location>
        <begin position="72"/>
        <end position="99"/>
    </location>
</feature>
<name>A0A518ER36_9BACT</name>
<feature type="region of interest" description="Disordered" evidence="1">
    <location>
        <begin position="41"/>
        <end position="127"/>
    </location>
</feature>
<evidence type="ECO:0000313" key="3">
    <source>
        <dbReference type="Proteomes" id="UP000320390"/>
    </source>
</evidence>
<reference evidence="2 3" key="1">
    <citation type="submission" date="2019-02" db="EMBL/GenBank/DDBJ databases">
        <title>Deep-cultivation of Planctomycetes and their phenomic and genomic characterization uncovers novel biology.</title>
        <authorList>
            <person name="Wiegand S."/>
            <person name="Jogler M."/>
            <person name="Boedeker C."/>
            <person name="Pinto D."/>
            <person name="Vollmers J."/>
            <person name="Rivas-Marin E."/>
            <person name="Kohn T."/>
            <person name="Peeters S.H."/>
            <person name="Heuer A."/>
            <person name="Rast P."/>
            <person name="Oberbeckmann S."/>
            <person name="Bunk B."/>
            <person name="Jeske O."/>
            <person name="Meyerdierks A."/>
            <person name="Storesund J.E."/>
            <person name="Kallscheuer N."/>
            <person name="Luecker S."/>
            <person name="Lage O.M."/>
            <person name="Pohl T."/>
            <person name="Merkel B.J."/>
            <person name="Hornburger P."/>
            <person name="Mueller R.-W."/>
            <person name="Bruemmer F."/>
            <person name="Labrenz M."/>
            <person name="Spormann A.M."/>
            <person name="Op den Camp H."/>
            <person name="Overmann J."/>
            <person name="Amann R."/>
            <person name="Jetten M.S.M."/>
            <person name="Mascher T."/>
            <person name="Medema M.H."/>
            <person name="Devos D.P."/>
            <person name="Kaster A.-K."/>
            <person name="Ovreas L."/>
            <person name="Rohde M."/>
            <person name="Galperin M.Y."/>
            <person name="Jogler C."/>
        </authorList>
    </citation>
    <scope>NUCLEOTIDE SEQUENCE [LARGE SCALE GENOMIC DNA]</scope>
    <source>
        <strain evidence="2 3">Poly30</strain>
    </source>
</reference>
<evidence type="ECO:0000256" key="1">
    <source>
        <dbReference type="SAM" id="MobiDB-lite"/>
    </source>
</evidence>
<proteinExistence type="predicted"/>
<keyword evidence="3" id="KW-1185">Reference proteome</keyword>
<evidence type="ECO:0000313" key="2">
    <source>
        <dbReference type="EMBL" id="QDV06552.1"/>
    </source>
</evidence>
<protein>
    <submittedName>
        <fullName evidence="2">Uncharacterized protein</fullName>
    </submittedName>
</protein>
<accession>A0A518ER36</accession>
<organism evidence="2 3">
    <name type="scientific">Saltatorellus ferox</name>
    <dbReference type="NCBI Taxonomy" id="2528018"/>
    <lineage>
        <taxon>Bacteria</taxon>
        <taxon>Pseudomonadati</taxon>
        <taxon>Planctomycetota</taxon>
        <taxon>Planctomycetia</taxon>
        <taxon>Planctomycetia incertae sedis</taxon>
        <taxon>Saltatorellus</taxon>
    </lineage>
</organism>
<feature type="compositionally biased region" description="Low complexity" evidence="1">
    <location>
        <begin position="150"/>
        <end position="164"/>
    </location>
</feature>
<gene>
    <name evidence="2" type="ORF">Poly30_20620</name>
</gene>
<feature type="compositionally biased region" description="Basic and acidic residues" evidence="1">
    <location>
        <begin position="248"/>
        <end position="257"/>
    </location>
</feature>
<dbReference type="EMBL" id="CP036434">
    <property type="protein sequence ID" value="QDV06552.1"/>
    <property type="molecule type" value="Genomic_DNA"/>
</dbReference>
<feature type="compositionally biased region" description="Polar residues" evidence="1">
    <location>
        <begin position="275"/>
        <end position="287"/>
    </location>
</feature>
<feature type="region of interest" description="Disordered" evidence="1">
    <location>
        <begin position="200"/>
        <end position="306"/>
    </location>
</feature>
<feature type="region of interest" description="Disordered" evidence="1">
    <location>
        <begin position="1"/>
        <end position="26"/>
    </location>
</feature>
<dbReference type="AlphaFoldDB" id="A0A518ER36"/>